<evidence type="ECO:0000259" key="1">
    <source>
        <dbReference type="SMART" id="SM00355"/>
    </source>
</evidence>
<feature type="domain" description="C2H2-type" evidence="1">
    <location>
        <begin position="92"/>
        <end position="112"/>
    </location>
</feature>
<proteinExistence type="predicted"/>
<reference evidence="2" key="1">
    <citation type="journal article" date="2020" name="Nature">
        <title>Giant virus diversity and host interactions through global metagenomics.</title>
        <authorList>
            <person name="Schulz F."/>
            <person name="Roux S."/>
            <person name="Paez-Espino D."/>
            <person name="Jungbluth S."/>
            <person name="Walsh D.A."/>
            <person name="Denef V.J."/>
            <person name="McMahon K.D."/>
            <person name="Konstantinidis K.T."/>
            <person name="Eloe-Fadrosh E.A."/>
            <person name="Kyrpides N.C."/>
            <person name="Woyke T."/>
        </authorList>
    </citation>
    <scope>NUCLEOTIDE SEQUENCE</scope>
    <source>
        <strain evidence="2">GVMAG-M-3300023184-190</strain>
    </source>
</reference>
<sequence length="352" mass="40726">METDKSPKSPKKSRCELCDYNARDVSDLNKHFLTRKHACQANGNIMETEKAPKSPHNCRCDLCNYSCNNTKDYKRHIATKKHILAQADNYTFQCEICDMKYKTRNGLWKHKQNCVTIESKDAFSGEVGNIGMKNCKTDDTPASKEKTDKDMIWELMSQQKEVQQFLMEQNKQLISYTKTARTGSNNNNTNSNNKFNLNFFLNEQCKNAINMTDFLTNMKVDVSDLEQTGQLGYVDGISRIFLNHLKEMHIYERPVHCSDLKRETVYIKHENQWNVDKTKLSDAIKAIAQKNLNQINSWIEKHPECRDPKSSESDRFVQLSHEACGGSSTQERTRLNEKIMKNILKVISVTKE</sequence>
<protein>
    <recommendedName>
        <fullName evidence="1">C2H2-type domain-containing protein</fullName>
    </recommendedName>
</protein>
<feature type="domain" description="C2H2-type" evidence="1">
    <location>
        <begin position="58"/>
        <end position="82"/>
    </location>
</feature>
<accession>A0A6C0I4V5</accession>
<name>A0A6C0I4V5_9ZZZZ</name>
<dbReference type="Pfam" id="PF12874">
    <property type="entry name" value="zf-met"/>
    <property type="match status" value="1"/>
</dbReference>
<evidence type="ECO:0000313" key="2">
    <source>
        <dbReference type="EMBL" id="QHT87435.1"/>
    </source>
</evidence>
<dbReference type="EMBL" id="MN740089">
    <property type="protein sequence ID" value="QHT87435.1"/>
    <property type="molecule type" value="Genomic_DNA"/>
</dbReference>
<dbReference type="InterPro" id="IPR013087">
    <property type="entry name" value="Znf_C2H2_type"/>
</dbReference>
<feature type="domain" description="C2H2-type" evidence="1">
    <location>
        <begin position="13"/>
        <end position="37"/>
    </location>
</feature>
<organism evidence="2">
    <name type="scientific">viral metagenome</name>
    <dbReference type="NCBI Taxonomy" id="1070528"/>
    <lineage>
        <taxon>unclassified sequences</taxon>
        <taxon>metagenomes</taxon>
        <taxon>organismal metagenomes</taxon>
    </lineage>
</organism>
<dbReference type="Gene3D" id="3.30.160.60">
    <property type="entry name" value="Classic Zinc Finger"/>
    <property type="match status" value="1"/>
</dbReference>
<dbReference type="SMART" id="SM00355">
    <property type="entry name" value="ZnF_C2H2"/>
    <property type="match status" value="3"/>
</dbReference>
<dbReference type="AlphaFoldDB" id="A0A6C0I4V5"/>